<dbReference type="OrthoDB" id="453533at2"/>
<proteinExistence type="predicted"/>
<organism evidence="1 2">
    <name type="scientific">Phormidium nigroviride PCC 7112</name>
    <dbReference type="NCBI Taxonomy" id="179408"/>
    <lineage>
        <taxon>Bacteria</taxon>
        <taxon>Bacillati</taxon>
        <taxon>Cyanobacteriota</taxon>
        <taxon>Cyanophyceae</taxon>
        <taxon>Oscillatoriophycideae</taxon>
        <taxon>Oscillatoriales</taxon>
        <taxon>Oscillatoriaceae</taxon>
        <taxon>Phormidium</taxon>
    </lineage>
</organism>
<dbReference type="PANTHER" id="PTHR14136">
    <property type="entry name" value="BTB_POZ DOMAIN-CONTAINING PROTEIN KCTD9"/>
    <property type="match status" value="1"/>
</dbReference>
<dbReference type="InterPro" id="IPR051082">
    <property type="entry name" value="Pentapeptide-BTB/POZ_domain"/>
</dbReference>
<sequence>MDVEELYRRYAAGERYFPGVDLSHADLNVAEVEDLEELEPGQNDLSGINLSSANLTRADLSFVNLSGANLSSANLDSATLWGTILTGANLSDAILDYAELASDLVDVDLREASLECTQLIGTNLTRANLMGSYFAATGEGRLTFCNTIMPDGTIRNDNSS</sequence>
<dbReference type="STRING" id="179408.Osc7112_5006"/>
<keyword evidence="2" id="KW-1185">Reference proteome</keyword>
<dbReference type="InterPro" id="IPR001646">
    <property type="entry name" value="5peptide_repeat"/>
</dbReference>
<dbReference type="eggNOG" id="COG1357">
    <property type="taxonomic scope" value="Bacteria"/>
</dbReference>
<reference evidence="1 2" key="1">
    <citation type="submission" date="2012-05" db="EMBL/GenBank/DDBJ databases">
        <title>Finished chromosome of genome of Oscillatoria sp. PCC 7112.</title>
        <authorList>
            <consortium name="US DOE Joint Genome Institute"/>
            <person name="Gugger M."/>
            <person name="Coursin T."/>
            <person name="Rippka R."/>
            <person name="Tandeau De Marsac N."/>
            <person name="Huntemann M."/>
            <person name="Wei C.-L."/>
            <person name="Han J."/>
            <person name="Detter J.C."/>
            <person name="Han C."/>
            <person name="Tapia R."/>
            <person name="Davenport K."/>
            <person name="Daligault H."/>
            <person name="Erkkila T."/>
            <person name="Gu W."/>
            <person name="Munk A.C.C."/>
            <person name="Teshima H."/>
            <person name="Xu Y."/>
            <person name="Chain P."/>
            <person name="Chen A."/>
            <person name="Krypides N."/>
            <person name="Mavromatis K."/>
            <person name="Markowitz V."/>
            <person name="Szeto E."/>
            <person name="Ivanova N."/>
            <person name="Mikhailova N."/>
            <person name="Ovchinnikova G."/>
            <person name="Pagani I."/>
            <person name="Pati A."/>
            <person name="Goodwin L."/>
            <person name="Peters L."/>
            <person name="Pitluck S."/>
            <person name="Woyke T."/>
            <person name="Kerfeld C."/>
        </authorList>
    </citation>
    <scope>NUCLEOTIDE SEQUENCE [LARGE SCALE GENOMIC DNA]</scope>
    <source>
        <strain evidence="1 2">PCC 7112</strain>
    </source>
</reference>
<accession>K9VP59</accession>
<protein>
    <submittedName>
        <fullName evidence="1">Pentapeptide repeat protein</fullName>
    </submittedName>
</protein>
<gene>
    <name evidence="1" type="ORF">Osc7112_5006</name>
</gene>
<dbReference type="SUPFAM" id="SSF141571">
    <property type="entry name" value="Pentapeptide repeat-like"/>
    <property type="match status" value="1"/>
</dbReference>
<dbReference type="Pfam" id="PF00805">
    <property type="entry name" value="Pentapeptide"/>
    <property type="match status" value="3"/>
</dbReference>
<dbReference type="PANTHER" id="PTHR14136:SF17">
    <property type="entry name" value="BTB_POZ DOMAIN-CONTAINING PROTEIN KCTD9"/>
    <property type="match status" value="1"/>
</dbReference>
<name>K9VP59_9CYAN</name>
<dbReference type="Proteomes" id="UP000010478">
    <property type="component" value="Chromosome"/>
</dbReference>
<dbReference type="Gene3D" id="2.160.20.80">
    <property type="entry name" value="E3 ubiquitin-protein ligase SopA"/>
    <property type="match status" value="2"/>
</dbReference>
<evidence type="ECO:0000313" key="2">
    <source>
        <dbReference type="Proteomes" id="UP000010478"/>
    </source>
</evidence>
<dbReference type="HOGENOM" id="CLU_033401_4_3_3"/>
<dbReference type="PATRIC" id="fig|179408.3.peg.6222"/>
<evidence type="ECO:0000313" key="1">
    <source>
        <dbReference type="EMBL" id="AFZ09272.1"/>
    </source>
</evidence>
<dbReference type="EMBL" id="CP003614">
    <property type="protein sequence ID" value="AFZ09272.1"/>
    <property type="molecule type" value="Genomic_DNA"/>
</dbReference>
<dbReference type="KEGG" id="oni:Osc7112_5006"/>
<dbReference type="AlphaFoldDB" id="K9VP59"/>
<dbReference type="RefSeq" id="WP_015178498.1">
    <property type="nucleotide sequence ID" value="NC_019729.1"/>
</dbReference>